<dbReference type="Proteomes" id="UP001556367">
    <property type="component" value="Unassembled WGS sequence"/>
</dbReference>
<dbReference type="InterPro" id="IPR024336">
    <property type="entry name" value="tRNA_splic_suSen54_N"/>
</dbReference>
<evidence type="ECO:0000256" key="3">
    <source>
        <dbReference type="SAM" id="MobiDB-lite"/>
    </source>
</evidence>
<dbReference type="PANTHER" id="PTHR21027">
    <property type="entry name" value="TRNA-SPLICING ENDONUCLEASE SUBUNIT SEN54"/>
    <property type="match status" value="1"/>
</dbReference>
<reference evidence="6" key="1">
    <citation type="submission" date="2024-06" db="EMBL/GenBank/DDBJ databases">
        <title>Multi-omics analyses provide insights into the biosynthesis of the anticancer antibiotic pleurotin in Hohenbuehelia grisea.</title>
        <authorList>
            <person name="Weaver J.A."/>
            <person name="Alberti F."/>
        </authorList>
    </citation>
    <scope>NUCLEOTIDE SEQUENCE [LARGE SCALE GENOMIC DNA]</scope>
    <source>
        <strain evidence="6">T-177</strain>
    </source>
</reference>
<dbReference type="PANTHER" id="PTHR21027:SF1">
    <property type="entry name" value="TRNA-SPLICING ENDONUCLEASE SUBUNIT SEN54"/>
    <property type="match status" value="1"/>
</dbReference>
<protein>
    <recommendedName>
        <fullName evidence="4">tRNA-splicing endonuclease subunit Sen54 N-terminal domain-containing protein</fullName>
    </recommendedName>
</protein>
<keyword evidence="6" id="KW-1185">Reference proteome</keyword>
<evidence type="ECO:0000313" key="5">
    <source>
        <dbReference type="EMBL" id="KAL0961228.1"/>
    </source>
</evidence>
<dbReference type="Pfam" id="PF12928">
    <property type="entry name" value="tRNA_int_end_N2"/>
    <property type="match status" value="1"/>
</dbReference>
<feature type="region of interest" description="Disordered" evidence="3">
    <location>
        <begin position="1"/>
        <end position="66"/>
    </location>
</feature>
<name>A0ABR3K1T5_9AGAR</name>
<keyword evidence="2" id="KW-0819">tRNA processing</keyword>
<comment type="caution">
    <text evidence="5">The sequence shown here is derived from an EMBL/GenBank/DDBJ whole genome shotgun (WGS) entry which is preliminary data.</text>
</comment>
<feature type="compositionally biased region" description="Acidic residues" evidence="3">
    <location>
        <begin position="22"/>
        <end position="35"/>
    </location>
</feature>
<organism evidence="5 6">
    <name type="scientific">Hohenbuehelia grisea</name>
    <dbReference type="NCBI Taxonomy" id="104357"/>
    <lineage>
        <taxon>Eukaryota</taxon>
        <taxon>Fungi</taxon>
        <taxon>Dikarya</taxon>
        <taxon>Basidiomycota</taxon>
        <taxon>Agaricomycotina</taxon>
        <taxon>Agaricomycetes</taxon>
        <taxon>Agaricomycetidae</taxon>
        <taxon>Agaricales</taxon>
        <taxon>Pleurotineae</taxon>
        <taxon>Pleurotaceae</taxon>
        <taxon>Hohenbuehelia</taxon>
    </lineage>
</organism>
<evidence type="ECO:0000313" key="6">
    <source>
        <dbReference type="Proteomes" id="UP001556367"/>
    </source>
</evidence>
<evidence type="ECO:0000259" key="4">
    <source>
        <dbReference type="Pfam" id="PF12928"/>
    </source>
</evidence>
<sequence length="450" mass="50235">MDDAFEDPNVAPKPPADRSNADAEEDMSDGDEDGGADWTKLPSAGAARPVIPRRGEKEFEPAAGGGSGLQLHVLDRARLAMFNALKATRTTSSKAISYAVWYPELARAHITLARGIHFTAMGHSAQRPAPEGEKLYKRLELLPEEAIYLIERGSLFCWKATEGVSFTNEHKSPEDVGGSPMSVQQAYSEMTGTEDLTLEKFQVYAYLRRLGYVVTRAVPPTSDYPSAAPFRNINSKPLSLWDRIFGRILGFCGRMTSRIDWWKPLCLSNWRLARQGYSYIYNSLRLIPSGYDRPLHSFATNSAPSPYQVFYNLYKPVTAFKKSSPPEPDFSVVVINARTTPMPTLFEISSLFDEMPELPIPMPRQRQLANTPQIKSTPAPPQPPKSTFGRVFSWIFSRGSQTAPPIRRPNPFMVLKAGKKIVVIAVVDSGNISFFRFGQGAFDEWPMFPI</sequence>
<comment type="similarity">
    <text evidence="1">Belongs to the SEN54 family.</text>
</comment>
<dbReference type="EMBL" id="JASNQZ010000001">
    <property type="protein sequence ID" value="KAL0961228.1"/>
    <property type="molecule type" value="Genomic_DNA"/>
</dbReference>
<accession>A0ABR3K1T5</accession>
<dbReference type="InterPro" id="IPR024337">
    <property type="entry name" value="tRNA_splic_suSen54"/>
</dbReference>
<gene>
    <name evidence="5" type="ORF">HGRIS_006194</name>
</gene>
<proteinExistence type="inferred from homology"/>
<evidence type="ECO:0000256" key="1">
    <source>
        <dbReference type="ARBA" id="ARBA00005736"/>
    </source>
</evidence>
<feature type="domain" description="tRNA-splicing endonuclease subunit Sen54 N-terminal" evidence="4">
    <location>
        <begin position="82"/>
        <end position="158"/>
    </location>
</feature>
<evidence type="ECO:0000256" key="2">
    <source>
        <dbReference type="ARBA" id="ARBA00022694"/>
    </source>
</evidence>